<protein>
    <submittedName>
        <fullName evidence="3">Uncharacterized protein</fullName>
    </submittedName>
</protein>
<feature type="compositionally biased region" description="Low complexity" evidence="1">
    <location>
        <begin position="39"/>
        <end position="58"/>
    </location>
</feature>
<evidence type="ECO:0000256" key="2">
    <source>
        <dbReference type="SAM" id="SignalP"/>
    </source>
</evidence>
<gene>
    <name evidence="3" type="ORF">PG986_000093</name>
</gene>
<proteinExistence type="predicted"/>
<accession>A0ABR1QT12</accession>
<evidence type="ECO:0000256" key="1">
    <source>
        <dbReference type="SAM" id="MobiDB-lite"/>
    </source>
</evidence>
<name>A0ABR1QT12_9PEZI</name>
<dbReference type="GeneID" id="92069377"/>
<sequence>MIALPFLLLALAGEGLSRGLRNAAIVVETTSETVHSLEHPSATQSSPSPSTSPPGHAAPKPDDNTKAFLTGALVNERAAGKAEQCRDVDQETFVDKAVRFLGAWKPDGGPPARSGTTTTRQLLERLVQYQDVYRLMGMETPPSSKLPDNIVEEIRKMKYILDNRGILRGGNDRVLDALEVIFDDICADTGKTAQIPRKVQETVDVILRGVLRS</sequence>
<reference evidence="3 4" key="1">
    <citation type="submission" date="2023-01" db="EMBL/GenBank/DDBJ databases">
        <title>Analysis of 21 Apiospora genomes using comparative genomics revels a genus with tremendous synthesis potential of carbohydrate active enzymes and secondary metabolites.</title>
        <authorList>
            <person name="Sorensen T."/>
        </authorList>
    </citation>
    <scope>NUCLEOTIDE SEQUENCE [LARGE SCALE GENOMIC DNA]</scope>
    <source>
        <strain evidence="3 4">CBS 24483</strain>
    </source>
</reference>
<dbReference type="EMBL" id="JAQQWE010000001">
    <property type="protein sequence ID" value="KAK7965816.1"/>
    <property type="molecule type" value="Genomic_DNA"/>
</dbReference>
<keyword evidence="4" id="KW-1185">Reference proteome</keyword>
<evidence type="ECO:0000313" key="3">
    <source>
        <dbReference type="EMBL" id="KAK7965816.1"/>
    </source>
</evidence>
<comment type="caution">
    <text evidence="3">The sequence shown here is derived from an EMBL/GenBank/DDBJ whole genome shotgun (WGS) entry which is preliminary data.</text>
</comment>
<dbReference type="Proteomes" id="UP001391051">
    <property type="component" value="Unassembled WGS sequence"/>
</dbReference>
<organism evidence="3 4">
    <name type="scientific">Apiospora aurea</name>
    <dbReference type="NCBI Taxonomy" id="335848"/>
    <lineage>
        <taxon>Eukaryota</taxon>
        <taxon>Fungi</taxon>
        <taxon>Dikarya</taxon>
        <taxon>Ascomycota</taxon>
        <taxon>Pezizomycotina</taxon>
        <taxon>Sordariomycetes</taxon>
        <taxon>Xylariomycetidae</taxon>
        <taxon>Amphisphaeriales</taxon>
        <taxon>Apiosporaceae</taxon>
        <taxon>Apiospora</taxon>
    </lineage>
</organism>
<evidence type="ECO:0000313" key="4">
    <source>
        <dbReference type="Proteomes" id="UP001391051"/>
    </source>
</evidence>
<feature type="chain" id="PRO_5046621378" evidence="2">
    <location>
        <begin position="20"/>
        <end position="213"/>
    </location>
</feature>
<dbReference type="RefSeq" id="XP_066705208.1">
    <property type="nucleotide sequence ID" value="XM_066836315.1"/>
</dbReference>
<feature type="region of interest" description="Disordered" evidence="1">
    <location>
        <begin position="34"/>
        <end position="65"/>
    </location>
</feature>
<keyword evidence="2" id="KW-0732">Signal</keyword>
<feature type="signal peptide" evidence="2">
    <location>
        <begin position="1"/>
        <end position="19"/>
    </location>
</feature>